<organism evidence="2 3">
    <name type="scientific">Methanoregula boonei (strain DSM 21154 / JCM 14090 / 6A8)</name>
    <dbReference type="NCBI Taxonomy" id="456442"/>
    <lineage>
        <taxon>Archaea</taxon>
        <taxon>Methanobacteriati</taxon>
        <taxon>Methanobacteriota</taxon>
        <taxon>Stenosarchaea group</taxon>
        <taxon>Methanomicrobia</taxon>
        <taxon>Methanomicrobiales</taxon>
        <taxon>Methanoregulaceae</taxon>
        <taxon>Methanoregula</taxon>
    </lineage>
</organism>
<dbReference type="Proteomes" id="UP000002408">
    <property type="component" value="Chromosome"/>
</dbReference>
<dbReference type="AlphaFoldDB" id="A7I5M3"/>
<dbReference type="Gene3D" id="1.10.287.4070">
    <property type="match status" value="1"/>
</dbReference>
<sequence length="289" mass="31376">MQSCWFGDIDAGKCTPFTGDAAAYARRVQELRASTDAIVPIDWQQAVVCGICRDRAEYLILLQKVCIAGSEQAVKEQYAAKDVELLQMVRTLDEMDTVINLLSERVADWYQIRHPSFSRKYRRTPAHVLVRSMGGRGGALGKVATGITGLADTRTALAKVVSARACEVMPNTSALIGGLVAARLLSQAGGLKELSRLPASVIQVLGARTALFAHIRTNAPSPKHGIIFQHRRVHNASRETRGKVARVLAGKLAIAARLDYYRGYPDPAFLENAQARIDQAGVGPGEVRS</sequence>
<dbReference type="EMBL" id="CP000780">
    <property type="protein sequence ID" value="ABS55034.1"/>
    <property type="molecule type" value="Genomic_DNA"/>
</dbReference>
<gene>
    <name evidence="2" type="ordered locus">Mboo_0516</name>
</gene>
<reference evidence="3" key="1">
    <citation type="journal article" date="2015" name="Microbiology">
        <title>Genome of Methanoregula boonei 6A8 reveals adaptations to oligotrophic peatland environments.</title>
        <authorList>
            <person name="Braeuer S."/>
            <person name="Cadillo-Quiroz H."/>
            <person name="Kyrpides N."/>
            <person name="Woyke T."/>
            <person name="Goodwin L."/>
            <person name="Detter C."/>
            <person name="Podell S."/>
            <person name="Yavitt J.B."/>
            <person name="Zinder S.H."/>
        </authorList>
    </citation>
    <scope>NUCLEOTIDE SEQUENCE [LARGE SCALE GENOMIC DNA]</scope>
    <source>
        <strain evidence="3">DSM 21154 / JCM 14090 / 6A8</strain>
    </source>
</reference>
<feature type="domain" description="Nop" evidence="1">
    <location>
        <begin position="168"/>
        <end position="282"/>
    </location>
</feature>
<dbReference type="KEGG" id="mbn:Mboo_0516"/>
<evidence type="ECO:0000313" key="3">
    <source>
        <dbReference type="Proteomes" id="UP000002408"/>
    </source>
</evidence>
<keyword evidence="3" id="KW-1185">Reference proteome</keyword>
<dbReference type="InterPro" id="IPR036070">
    <property type="entry name" value="Nop_dom_sf"/>
</dbReference>
<dbReference type="RefSeq" id="WP_012106055.1">
    <property type="nucleotide sequence ID" value="NC_009712.1"/>
</dbReference>
<dbReference type="GO" id="GO:0030515">
    <property type="term" value="F:snoRNA binding"/>
    <property type="evidence" value="ECO:0007669"/>
    <property type="project" value="InterPro"/>
</dbReference>
<name>A7I5M3_METB6</name>
<dbReference type="OrthoDB" id="11877at2157"/>
<dbReference type="Gene3D" id="1.10.246.90">
    <property type="entry name" value="Nop domain"/>
    <property type="match status" value="1"/>
</dbReference>
<accession>A7I5M3</accession>
<evidence type="ECO:0000259" key="1">
    <source>
        <dbReference type="PROSITE" id="PS51358"/>
    </source>
</evidence>
<evidence type="ECO:0000313" key="2">
    <source>
        <dbReference type="EMBL" id="ABS55034.1"/>
    </source>
</evidence>
<dbReference type="GO" id="GO:0031428">
    <property type="term" value="C:box C/D methylation guide snoRNP complex"/>
    <property type="evidence" value="ECO:0007669"/>
    <property type="project" value="InterPro"/>
</dbReference>
<dbReference type="SUPFAM" id="SSF89124">
    <property type="entry name" value="Nop domain"/>
    <property type="match status" value="1"/>
</dbReference>
<dbReference type="STRING" id="456442.Mboo_0516"/>
<dbReference type="PROSITE" id="PS51358">
    <property type="entry name" value="NOP"/>
    <property type="match status" value="1"/>
</dbReference>
<dbReference type="GeneID" id="5410837"/>
<dbReference type="InterPro" id="IPR042239">
    <property type="entry name" value="Nop_C"/>
</dbReference>
<dbReference type="PANTHER" id="PTHR10894:SF0">
    <property type="entry name" value="NUCLEOLAR PROTEIN 56"/>
    <property type="match status" value="1"/>
</dbReference>
<dbReference type="InterPro" id="IPR045056">
    <property type="entry name" value="Nop56/Nop58"/>
</dbReference>
<keyword evidence="2" id="KW-0687">Ribonucleoprotein</keyword>
<protein>
    <submittedName>
        <fullName evidence="2">Pre-mRNA processing ribonucleoprotein, binding region</fullName>
    </submittedName>
</protein>
<dbReference type="Pfam" id="PF01798">
    <property type="entry name" value="Nop"/>
    <property type="match status" value="1"/>
</dbReference>
<dbReference type="HOGENOM" id="CLU_015495_1_1_2"/>
<proteinExistence type="predicted"/>
<dbReference type="InterPro" id="IPR002687">
    <property type="entry name" value="Nop_dom"/>
</dbReference>
<dbReference type="eggNOG" id="arCOG01923">
    <property type="taxonomic scope" value="Archaea"/>
</dbReference>
<dbReference type="PANTHER" id="PTHR10894">
    <property type="entry name" value="NUCLEOLAR PROTEIN 5 NUCLEOLAR PROTEIN NOP5 NOP58"/>
    <property type="match status" value="1"/>
</dbReference>